<dbReference type="PANTHER" id="PTHR45932:SF3">
    <property type="entry name" value="PATELLIN-4-LIKE"/>
    <property type="match status" value="1"/>
</dbReference>
<dbReference type="InterPro" id="IPR036273">
    <property type="entry name" value="CRAL/TRIO_N_dom_sf"/>
</dbReference>
<evidence type="ECO:0000313" key="6">
    <source>
        <dbReference type="EMBL" id="KAK4747327.1"/>
    </source>
</evidence>
<reference evidence="6 7" key="1">
    <citation type="journal article" date="2023" name="Hortic Res">
        <title>Pangenome of water caltrop reveals structural variations and asymmetric subgenome divergence after allopolyploidization.</title>
        <authorList>
            <person name="Zhang X."/>
            <person name="Chen Y."/>
            <person name="Wang L."/>
            <person name="Yuan Y."/>
            <person name="Fang M."/>
            <person name="Shi L."/>
            <person name="Lu R."/>
            <person name="Comes H.P."/>
            <person name="Ma Y."/>
            <person name="Chen Y."/>
            <person name="Huang G."/>
            <person name="Zhou Y."/>
            <person name="Zheng Z."/>
            <person name="Qiu Y."/>
        </authorList>
    </citation>
    <scope>NUCLEOTIDE SEQUENCE [LARGE SCALE GENOMIC DNA]</scope>
    <source>
        <tissue evidence="6">Roots</tissue>
    </source>
</reference>
<dbReference type="Pfam" id="PF03765">
    <property type="entry name" value="CRAL_TRIO_N"/>
    <property type="match status" value="1"/>
</dbReference>
<dbReference type="SMART" id="SM01100">
    <property type="entry name" value="CRAL_TRIO_N"/>
    <property type="match status" value="1"/>
</dbReference>
<feature type="compositionally biased region" description="Acidic residues" evidence="4">
    <location>
        <begin position="1"/>
        <end position="15"/>
    </location>
</feature>
<organism evidence="6 7">
    <name type="scientific">Trapa incisa</name>
    <dbReference type="NCBI Taxonomy" id="236973"/>
    <lineage>
        <taxon>Eukaryota</taxon>
        <taxon>Viridiplantae</taxon>
        <taxon>Streptophyta</taxon>
        <taxon>Embryophyta</taxon>
        <taxon>Tracheophyta</taxon>
        <taxon>Spermatophyta</taxon>
        <taxon>Magnoliopsida</taxon>
        <taxon>eudicotyledons</taxon>
        <taxon>Gunneridae</taxon>
        <taxon>Pentapetalae</taxon>
        <taxon>rosids</taxon>
        <taxon>malvids</taxon>
        <taxon>Myrtales</taxon>
        <taxon>Lythraceae</taxon>
        <taxon>Trapa</taxon>
    </lineage>
</organism>
<feature type="domain" description="CRAL-TRIO" evidence="5">
    <location>
        <begin position="199"/>
        <end position="376"/>
    </location>
</feature>
<dbReference type="SUPFAM" id="SSF52087">
    <property type="entry name" value="CRAL/TRIO domain"/>
    <property type="match status" value="1"/>
</dbReference>
<evidence type="ECO:0000256" key="4">
    <source>
        <dbReference type="SAM" id="MobiDB-lite"/>
    </source>
</evidence>
<keyword evidence="3" id="KW-0472">Membrane</keyword>
<dbReference type="InterPro" id="IPR056794">
    <property type="entry name" value="PATL1-6_C_GOLD"/>
</dbReference>
<comment type="caution">
    <text evidence="6">The sequence shown here is derived from an EMBL/GenBank/DDBJ whole genome shotgun (WGS) entry which is preliminary data.</text>
</comment>
<dbReference type="Pfam" id="PF00650">
    <property type="entry name" value="CRAL_TRIO"/>
    <property type="match status" value="1"/>
</dbReference>
<dbReference type="SMART" id="SM00516">
    <property type="entry name" value="SEC14"/>
    <property type="match status" value="1"/>
</dbReference>
<dbReference type="PROSITE" id="PS50191">
    <property type="entry name" value="CRAL_TRIO"/>
    <property type="match status" value="1"/>
</dbReference>
<keyword evidence="7" id="KW-1185">Reference proteome</keyword>
<dbReference type="Gene3D" id="3.40.525.10">
    <property type="entry name" value="CRAL-TRIO lipid binding domain"/>
    <property type="match status" value="1"/>
</dbReference>
<dbReference type="EMBL" id="JAXIOK010000020">
    <property type="protein sequence ID" value="KAK4747327.1"/>
    <property type="molecule type" value="Genomic_DNA"/>
</dbReference>
<accession>A0AAN7H2B9</accession>
<gene>
    <name evidence="6" type="ORF">SAY87_026364</name>
</gene>
<evidence type="ECO:0000256" key="1">
    <source>
        <dbReference type="ARBA" id="ARBA00004370"/>
    </source>
</evidence>
<comment type="subcellular location">
    <subcellularLocation>
        <location evidence="1">Membrane</location>
    </subcellularLocation>
</comment>
<dbReference type="Pfam" id="PF25099">
    <property type="entry name" value="GOLD_PATL1_C"/>
    <property type="match status" value="1"/>
</dbReference>
<feature type="region of interest" description="Disordered" evidence="4">
    <location>
        <begin position="1"/>
        <end position="82"/>
    </location>
</feature>
<dbReference type="InterPro" id="IPR036865">
    <property type="entry name" value="CRAL-TRIO_dom_sf"/>
</dbReference>
<dbReference type="CDD" id="cd00170">
    <property type="entry name" value="SEC14"/>
    <property type="match status" value="1"/>
</dbReference>
<evidence type="ECO:0000256" key="2">
    <source>
        <dbReference type="ARBA" id="ARBA00022448"/>
    </source>
</evidence>
<evidence type="ECO:0000256" key="3">
    <source>
        <dbReference type="ARBA" id="ARBA00023136"/>
    </source>
</evidence>
<dbReference type="GO" id="GO:0008289">
    <property type="term" value="F:lipid binding"/>
    <property type="evidence" value="ECO:0007669"/>
    <property type="project" value="InterPro"/>
</dbReference>
<dbReference type="InterPro" id="IPR044834">
    <property type="entry name" value="PATL"/>
</dbReference>
<dbReference type="AlphaFoldDB" id="A0AAN7H2B9"/>
<name>A0AAN7H2B9_9MYRT</name>
<proteinExistence type="predicted"/>
<dbReference type="GO" id="GO:0016020">
    <property type="term" value="C:membrane"/>
    <property type="evidence" value="ECO:0007669"/>
    <property type="project" value="UniProtKB-SubCell"/>
</dbReference>
<evidence type="ECO:0000259" key="5">
    <source>
        <dbReference type="PROSITE" id="PS50191"/>
    </source>
</evidence>
<feature type="compositionally biased region" description="Acidic residues" evidence="4">
    <location>
        <begin position="39"/>
        <end position="58"/>
    </location>
</feature>
<protein>
    <recommendedName>
        <fullName evidence="5">CRAL-TRIO domain-containing protein</fullName>
    </recommendedName>
</protein>
<dbReference type="InterPro" id="IPR001251">
    <property type="entry name" value="CRAL-TRIO_dom"/>
</dbReference>
<sequence length="491" mass="56926">MEEIDREYALEEFEDSLSSVSTEMDEEDGGIGGPHKEESEDEEEDDDDDDDDDYDGDEMSSANASRNGLPKSLRRGDEPVDDESVEIMRQSRKNKALLHFLCRVEDAILGNYLLGGSPEKILSVDRRRQETYHSDAGKEPMRSISLWGIPLLPSAGHEGTDVVLLKFLKASDFKVPEAFHMLRSTLRWREENKVDGILDEKFPAEMEKLVYISGADLEGRPICYHAYGRALRDKESYKRVFGSSQKCRQFFRWTVHFMERSVRRSLSLRPGGVDSMVHIMDLKNLQKSSMKELRGVLKNNFVFLQDNYPELIHKHVMINVPFWYYTYHVLILRFIHQSNRDKFIFARPSRVTKTLLKFVAPQDLPVQYGGLKKENDNDFTQSDKVSETIVGKNSNKSIQIPVNETGVTVTWDLTVVKQDNITYKEEFVPEDECSCKILIRRMKKLEGSIRNSFYINEPGKIVISIDNPTYKKKRVYYRSKIRPTMYIFFKS</sequence>
<evidence type="ECO:0000313" key="7">
    <source>
        <dbReference type="Proteomes" id="UP001345219"/>
    </source>
</evidence>
<dbReference type="Proteomes" id="UP001345219">
    <property type="component" value="Chromosome 20"/>
</dbReference>
<dbReference type="SUPFAM" id="SSF46938">
    <property type="entry name" value="CRAL/TRIO N-terminal domain"/>
    <property type="match status" value="1"/>
</dbReference>
<dbReference type="PANTHER" id="PTHR45932">
    <property type="entry name" value="PATELLIN-1"/>
    <property type="match status" value="1"/>
</dbReference>
<dbReference type="InterPro" id="IPR011074">
    <property type="entry name" value="CRAL/TRIO_N_dom"/>
</dbReference>
<keyword evidence="2" id="KW-0813">Transport</keyword>